<gene>
    <name evidence="9" type="ORF">H7U19_13550</name>
</gene>
<evidence type="ECO:0000256" key="6">
    <source>
        <dbReference type="PROSITE-ProRule" id="PRU01240"/>
    </source>
</evidence>
<dbReference type="InterPro" id="IPR036852">
    <property type="entry name" value="Peptidase_S8/S53_dom_sf"/>
</dbReference>
<dbReference type="InterPro" id="IPR026444">
    <property type="entry name" value="Secre_tail"/>
</dbReference>
<feature type="domain" description="Peptidase S8/S53" evidence="7">
    <location>
        <begin position="165"/>
        <end position="437"/>
    </location>
</feature>
<dbReference type="InterPro" id="IPR017317">
    <property type="entry name" value="Pept_S8_subtilisin_bacteroid-2"/>
</dbReference>
<dbReference type="InterPro" id="IPR000209">
    <property type="entry name" value="Peptidase_S8/S53_dom"/>
</dbReference>
<dbReference type="NCBIfam" id="TIGR04183">
    <property type="entry name" value="Por_Secre_tail"/>
    <property type="match status" value="1"/>
</dbReference>
<dbReference type="GO" id="GO:0004252">
    <property type="term" value="F:serine-type endopeptidase activity"/>
    <property type="evidence" value="ECO:0007669"/>
    <property type="project" value="UniProtKB-UniRule"/>
</dbReference>
<feature type="active site" description="Charge relay system" evidence="6">
    <location>
        <position position="216"/>
    </location>
</feature>
<keyword evidence="10" id="KW-1185">Reference proteome</keyword>
<keyword evidence="5 6" id="KW-0720">Serine protease</keyword>
<dbReference type="Proteomes" id="UP000656244">
    <property type="component" value="Unassembled WGS sequence"/>
</dbReference>
<dbReference type="PROSITE" id="PS51892">
    <property type="entry name" value="SUBTILASE"/>
    <property type="match status" value="1"/>
</dbReference>
<dbReference type="GO" id="GO:0006508">
    <property type="term" value="P:proteolysis"/>
    <property type="evidence" value="ECO:0007669"/>
    <property type="project" value="UniProtKB-KW"/>
</dbReference>
<evidence type="ECO:0000259" key="7">
    <source>
        <dbReference type="Pfam" id="PF00082"/>
    </source>
</evidence>
<proteinExistence type="inferred from homology"/>
<organism evidence="9 10">
    <name type="scientific">Hyunsoonleella aquatilis</name>
    <dbReference type="NCBI Taxonomy" id="2762758"/>
    <lineage>
        <taxon>Bacteria</taxon>
        <taxon>Pseudomonadati</taxon>
        <taxon>Bacteroidota</taxon>
        <taxon>Flavobacteriia</taxon>
        <taxon>Flavobacteriales</taxon>
        <taxon>Flavobacteriaceae</taxon>
    </lineage>
</organism>
<evidence type="ECO:0000313" key="9">
    <source>
        <dbReference type="EMBL" id="MBC3759439.1"/>
    </source>
</evidence>
<sequence length="533" mass="58279">MKNFTFLILFYFTSFILNSQEEAWVYLMDKENVAMSIANPITILTQKAIDRKNRHGVSIDARDVPVNESYITQLKNATGITVMAKSKWFNAVHVRGSQTDIEALENLSFVDSVEFADRSLNTNKFSNEKNKSKLETQLTTFNYGNATNQIEMFNGDDLHLDNYTGTGMTIALLDAGYPNVNTMTSFQRLRDAGNFLGSYDFVGRDTDIYSGTTSNHGTLVFSDMAGYIENQFVGTAPDASYYLFITEDATSETPVEESYWVEAAERADSLGVDIINTSLGYSDFDGTKYDYSQADMNGATTFITRGANIAFEKGLLCVNSAGNSGAWGITAPADSPNVLTIGAVNASGTYASFSSVGTAYQPTQKPDIVAQGQASYVISENDIIFTANGTSFSSPILAGGVACLWQALPNKTNAEIMQLVRESASQFSSPDNFLGHGIPNLKSALDTALSVDENALTESSINIFPNPVADKLFIKFSADEGSLRLFDISGRYLRTHALISNRNTLDMSYLAKGIYLAEVQLETVSKTFKIIKQ</sequence>
<comment type="caution">
    <text evidence="9">The sequence shown here is derived from an EMBL/GenBank/DDBJ whole genome shotgun (WGS) entry which is preliminary data.</text>
</comment>
<dbReference type="InterPro" id="IPR015500">
    <property type="entry name" value="Peptidase_S8_subtilisin-rel"/>
</dbReference>
<evidence type="ECO:0000256" key="2">
    <source>
        <dbReference type="ARBA" id="ARBA00022670"/>
    </source>
</evidence>
<dbReference type="RefSeq" id="WP_186563249.1">
    <property type="nucleotide sequence ID" value="NZ_JACNMF010000004.1"/>
</dbReference>
<reference evidence="9" key="1">
    <citation type="submission" date="2020-08" db="EMBL/GenBank/DDBJ databases">
        <title>Hyunsoonleella sp. strain SJ7 genome sequencing and assembly.</title>
        <authorList>
            <person name="Kim I."/>
        </authorList>
    </citation>
    <scope>NUCLEOTIDE SEQUENCE</scope>
    <source>
        <strain evidence="9">SJ7</strain>
    </source>
</reference>
<feature type="active site" description="Charge relay system" evidence="6">
    <location>
        <position position="391"/>
    </location>
</feature>
<dbReference type="CDD" id="cd07493">
    <property type="entry name" value="Peptidases_S8_9"/>
    <property type="match status" value="1"/>
</dbReference>
<evidence type="ECO:0000256" key="5">
    <source>
        <dbReference type="ARBA" id="ARBA00022825"/>
    </source>
</evidence>
<accession>A0A923HBH0</accession>
<feature type="domain" description="Secretion system C-terminal sorting" evidence="8">
    <location>
        <begin position="463"/>
        <end position="531"/>
    </location>
</feature>
<evidence type="ECO:0000256" key="3">
    <source>
        <dbReference type="ARBA" id="ARBA00022729"/>
    </source>
</evidence>
<dbReference type="Gene3D" id="3.40.50.200">
    <property type="entry name" value="Peptidase S8/S53 domain"/>
    <property type="match status" value="1"/>
</dbReference>
<feature type="active site" description="Charge relay system" evidence="6">
    <location>
        <position position="174"/>
    </location>
</feature>
<evidence type="ECO:0000256" key="4">
    <source>
        <dbReference type="ARBA" id="ARBA00022801"/>
    </source>
</evidence>
<dbReference type="PANTHER" id="PTHR43806">
    <property type="entry name" value="PEPTIDASE S8"/>
    <property type="match status" value="1"/>
</dbReference>
<evidence type="ECO:0000256" key="1">
    <source>
        <dbReference type="ARBA" id="ARBA00011073"/>
    </source>
</evidence>
<dbReference type="Pfam" id="PF00082">
    <property type="entry name" value="Peptidase_S8"/>
    <property type="match status" value="1"/>
</dbReference>
<dbReference type="EMBL" id="JACNMF010000004">
    <property type="protein sequence ID" value="MBC3759439.1"/>
    <property type="molecule type" value="Genomic_DNA"/>
</dbReference>
<evidence type="ECO:0000313" key="10">
    <source>
        <dbReference type="Proteomes" id="UP000656244"/>
    </source>
</evidence>
<dbReference type="Pfam" id="PF18962">
    <property type="entry name" value="Por_Secre_tail"/>
    <property type="match status" value="1"/>
</dbReference>
<name>A0A923HBH0_9FLAO</name>
<keyword evidence="4 6" id="KW-0378">Hydrolase</keyword>
<dbReference type="PIRSF" id="PIRSF037903">
    <property type="entry name" value="Subtilisin_rel_GFO_2223"/>
    <property type="match status" value="1"/>
</dbReference>
<comment type="similarity">
    <text evidence="1 6">Belongs to the peptidase S8 family.</text>
</comment>
<dbReference type="InterPro" id="IPR050131">
    <property type="entry name" value="Peptidase_S8_subtilisin-like"/>
</dbReference>
<dbReference type="SUPFAM" id="SSF52743">
    <property type="entry name" value="Subtilisin-like"/>
    <property type="match status" value="1"/>
</dbReference>
<dbReference type="PRINTS" id="PR00723">
    <property type="entry name" value="SUBTILISIN"/>
</dbReference>
<dbReference type="PANTHER" id="PTHR43806:SF67">
    <property type="entry name" value="EGF-LIKE DOMAIN-CONTAINING PROTEIN"/>
    <property type="match status" value="1"/>
</dbReference>
<evidence type="ECO:0000259" key="8">
    <source>
        <dbReference type="Pfam" id="PF18962"/>
    </source>
</evidence>
<keyword evidence="3" id="KW-0732">Signal</keyword>
<keyword evidence="2 6" id="KW-0645">Protease</keyword>
<protein>
    <submittedName>
        <fullName evidence="9">S8 family serine peptidase</fullName>
    </submittedName>
</protein>
<dbReference type="AlphaFoldDB" id="A0A923HBH0"/>